<evidence type="ECO:0000256" key="12">
    <source>
        <dbReference type="SAM" id="Phobius"/>
    </source>
</evidence>
<comment type="similarity">
    <text evidence="8">Belongs to the PpiD chaperone family.</text>
</comment>
<dbReference type="SUPFAM" id="SSF109998">
    <property type="entry name" value="Triger factor/SurA peptide-binding domain-like"/>
    <property type="match status" value="1"/>
</dbReference>
<dbReference type="RefSeq" id="WP_052629988.1">
    <property type="nucleotide sequence ID" value="NZ_CP011144.1"/>
</dbReference>
<evidence type="ECO:0000259" key="13">
    <source>
        <dbReference type="PROSITE" id="PS50198"/>
    </source>
</evidence>
<keyword evidence="11" id="KW-0697">Rotamase</keyword>
<keyword evidence="7" id="KW-0143">Chaperone</keyword>
<evidence type="ECO:0000256" key="1">
    <source>
        <dbReference type="ARBA" id="ARBA00004382"/>
    </source>
</evidence>
<evidence type="ECO:0000256" key="8">
    <source>
        <dbReference type="ARBA" id="ARBA00038408"/>
    </source>
</evidence>
<dbReference type="Pfam" id="PF13624">
    <property type="entry name" value="SurA_N_3"/>
    <property type="match status" value="1"/>
</dbReference>
<accession>A0A0E3UM55</accession>
<keyword evidence="15" id="KW-1185">Reference proteome</keyword>
<comment type="subcellular location">
    <subcellularLocation>
        <location evidence="1">Cell inner membrane</location>
        <topology evidence="1">Single-pass type II membrane protein</topology>
        <orientation evidence="1">Periplasmic side</orientation>
    </subcellularLocation>
</comment>
<name>A0A0E3UM55_9GAMM</name>
<feature type="domain" description="PpiC" evidence="13">
    <location>
        <begin position="286"/>
        <end position="389"/>
    </location>
</feature>
<dbReference type="InterPro" id="IPR023058">
    <property type="entry name" value="PPIase_PpiC_CS"/>
</dbReference>
<dbReference type="Pfam" id="PF13623">
    <property type="entry name" value="SurA_N_2"/>
    <property type="match status" value="1"/>
</dbReference>
<evidence type="ECO:0000256" key="2">
    <source>
        <dbReference type="ARBA" id="ARBA00022475"/>
    </source>
</evidence>
<keyword evidence="6 12" id="KW-0472">Membrane</keyword>
<dbReference type="Gene3D" id="3.10.50.40">
    <property type="match status" value="1"/>
</dbReference>
<dbReference type="GO" id="GO:0003755">
    <property type="term" value="F:peptidyl-prolyl cis-trans isomerase activity"/>
    <property type="evidence" value="ECO:0007669"/>
    <property type="project" value="UniProtKB-KW"/>
</dbReference>
<evidence type="ECO:0000256" key="4">
    <source>
        <dbReference type="ARBA" id="ARBA00022692"/>
    </source>
</evidence>
<dbReference type="InterPro" id="IPR000297">
    <property type="entry name" value="PPIase_PpiC"/>
</dbReference>
<dbReference type="InterPro" id="IPR027304">
    <property type="entry name" value="Trigger_fact/SurA_dom_sf"/>
</dbReference>
<protein>
    <recommendedName>
        <fullName evidence="9">Periplasmic chaperone PpiD</fullName>
    </recommendedName>
    <alternativeName>
        <fullName evidence="10">Periplasmic folding chaperone</fullName>
    </alternativeName>
</protein>
<dbReference type="Proteomes" id="UP000033067">
    <property type="component" value="Chromosome"/>
</dbReference>
<dbReference type="EMBL" id="CP011144">
    <property type="protein sequence ID" value="AKC85745.1"/>
    <property type="molecule type" value="Genomic_DNA"/>
</dbReference>
<evidence type="ECO:0000256" key="5">
    <source>
        <dbReference type="ARBA" id="ARBA00022989"/>
    </source>
</evidence>
<dbReference type="KEGG" id="psuw:WQ53_02170"/>
<evidence type="ECO:0000256" key="7">
    <source>
        <dbReference type="ARBA" id="ARBA00023186"/>
    </source>
</evidence>
<dbReference type="Gene3D" id="1.10.4030.10">
    <property type="entry name" value="Porin chaperone SurA, peptide-binding domain"/>
    <property type="match status" value="1"/>
</dbReference>
<dbReference type="PATRIC" id="fig|314722.6.peg.457"/>
<sequence>MLQKLRDRSSGWVATIIIGLLMIPFLFVVDQSYLGGMGANNVAQVKAPPTWWEGAPKWWPASMLWEHREVGVNEFRQRFEQERMRQRQEQGDDFDPRAFETVENKRKVLDQLIDETILQLAAERAGVVVGDAAVREYIATIPAFQVDGRFDANTYQLALASQVPARTPMQFEQLVRESLQQSLVPLAVGTSAFVTDAEFDRILRLSGEKRDVELALLPAAVEDDAAVGDDEIQAWYDAHPGDFTRPEAVTIEYVEVDGNRLQVAAPADEAALRKRYEEERARFVEPEQRLASHILIRVEPDADAATLKAAEDKARRLADEAAASGADFAALARAHSEDPGSRDDGGELGWVERGMMVGPFEEALFAMQPGEVRGPVKTDFGFHVLQLRELKQGAQVEFEQVREDLAREQAQVDRERAYSELTGRLTDLVYQNPSSLAPAAEQVGLQVQTLGPFTRQDTIGIGASPDVKRAAFSEVLIEDGTASDPIELGPDHSVVIRVIEHVPEQPRPLAEVRDQVIAAIRADRTGKAAAAAADALVERLRAGEALSVVAASVDADVMPLPGLPRGVPVPSPAANRGIFAAPAPAEGQASAGRFEMPDGRYVVFTVTGVHPGNPEELQPEQREMVRRQFEQVDGAAAAEAYVRELRKGFQVVVEESQL</sequence>
<keyword evidence="5 12" id="KW-1133">Transmembrane helix</keyword>
<dbReference type="Pfam" id="PF13616">
    <property type="entry name" value="Rotamase_3"/>
    <property type="match status" value="1"/>
</dbReference>
<evidence type="ECO:0000256" key="3">
    <source>
        <dbReference type="ARBA" id="ARBA00022519"/>
    </source>
</evidence>
<keyword evidence="4 12" id="KW-0812">Transmembrane</keyword>
<keyword evidence="3" id="KW-0997">Cell inner membrane</keyword>
<evidence type="ECO:0000256" key="6">
    <source>
        <dbReference type="ARBA" id="ARBA00023136"/>
    </source>
</evidence>
<proteinExistence type="inferred from homology"/>
<keyword evidence="2" id="KW-1003">Cell membrane</keyword>
<dbReference type="OrthoDB" id="9812372at2"/>
<evidence type="ECO:0000256" key="9">
    <source>
        <dbReference type="ARBA" id="ARBA00040743"/>
    </source>
</evidence>
<gene>
    <name evidence="14" type="ORF">WQ53_02170</name>
</gene>
<dbReference type="PANTHER" id="PTHR47529:SF1">
    <property type="entry name" value="PERIPLASMIC CHAPERONE PPID"/>
    <property type="match status" value="1"/>
</dbReference>
<dbReference type="PROSITE" id="PS01096">
    <property type="entry name" value="PPIC_PPIASE_1"/>
    <property type="match status" value="1"/>
</dbReference>
<dbReference type="SUPFAM" id="SSF54534">
    <property type="entry name" value="FKBP-like"/>
    <property type="match status" value="1"/>
</dbReference>
<organism evidence="14 15">
    <name type="scientific">Pseudoxanthomonas suwonensis</name>
    <dbReference type="NCBI Taxonomy" id="314722"/>
    <lineage>
        <taxon>Bacteria</taxon>
        <taxon>Pseudomonadati</taxon>
        <taxon>Pseudomonadota</taxon>
        <taxon>Gammaproteobacteria</taxon>
        <taxon>Lysobacterales</taxon>
        <taxon>Lysobacteraceae</taxon>
        <taxon>Pseudoxanthomonas</taxon>
    </lineage>
</organism>
<evidence type="ECO:0000313" key="15">
    <source>
        <dbReference type="Proteomes" id="UP000033067"/>
    </source>
</evidence>
<dbReference type="PROSITE" id="PS50198">
    <property type="entry name" value="PPIC_PPIASE_2"/>
    <property type="match status" value="1"/>
</dbReference>
<keyword evidence="11 14" id="KW-0413">Isomerase</keyword>
<evidence type="ECO:0000256" key="10">
    <source>
        <dbReference type="ARBA" id="ARBA00042775"/>
    </source>
</evidence>
<dbReference type="GO" id="GO:0005886">
    <property type="term" value="C:plasma membrane"/>
    <property type="evidence" value="ECO:0007669"/>
    <property type="project" value="UniProtKB-SubCell"/>
</dbReference>
<evidence type="ECO:0000313" key="14">
    <source>
        <dbReference type="EMBL" id="AKC85745.1"/>
    </source>
</evidence>
<dbReference type="AlphaFoldDB" id="A0A0E3UM55"/>
<evidence type="ECO:0000256" key="11">
    <source>
        <dbReference type="PROSITE-ProRule" id="PRU00278"/>
    </source>
</evidence>
<feature type="transmembrane region" description="Helical" evidence="12">
    <location>
        <begin position="12"/>
        <end position="29"/>
    </location>
</feature>
<dbReference type="PANTHER" id="PTHR47529">
    <property type="entry name" value="PEPTIDYL-PROLYL CIS-TRANS ISOMERASE D"/>
    <property type="match status" value="1"/>
</dbReference>
<reference evidence="14 15" key="1">
    <citation type="journal article" date="2015" name="Genome Announc.">
        <title>Complete Genome Sequence of Pseudoxanthomonas suwonensis Strain J1, a Cellulose-Degrading Bacterium Isolated from Leaf- and Wood-Enriched Soil.</title>
        <authorList>
            <person name="Hou L."/>
            <person name="Jiang J."/>
            <person name="Xu Z."/>
            <person name="Zhou Y."/>
            <person name="Leung F.C."/>
        </authorList>
    </citation>
    <scope>NUCLEOTIDE SEQUENCE [LARGE SCALE GENOMIC DNA]</scope>
    <source>
        <strain evidence="14 15">J1</strain>
    </source>
</reference>
<dbReference type="InterPro" id="IPR046357">
    <property type="entry name" value="PPIase_dom_sf"/>
</dbReference>
<dbReference type="InterPro" id="IPR052029">
    <property type="entry name" value="PpiD_chaperone"/>
</dbReference>